<sequence length="222" mass="25247">MPRSKRSKVVSLTKAIPKTRVAKTELTQKIEEALDKYDHVYVFACDNMRNNFLKEVRHDWSHSRIFWGNNKVMGKAFGASPEDEYQANTHHLGKALVNDVGLLFTNESPEAVQTYFKNFTRLDYARAGVVATETVALAQGPVVRGPDSEPFPNNMETQLRALGMPTSLKNGVITLLQDYNICKADDTLNSQQCQLLKHFYHQQAEFKMVLKCHYSNGVFSRM</sequence>
<dbReference type="GO" id="GO:0005840">
    <property type="term" value="C:ribosome"/>
    <property type="evidence" value="ECO:0007669"/>
    <property type="project" value="UniProtKB-KW"/>
</dbReference>
<keyword evidence="6" id="KW-0690">Ribosome biogenesis</keyword>
<dbReference type="InterPro" id="IPR033867">
    <property type="entry name" value="Mrt4"/>
</dbReference>
<dbReference type="STRING" id="215637.A0A4P9ZV03"/>
<dbReference type="PANTHER" id="PTHR45841:SF1">
    <property type="entry name" value="MRNA TURNOVER PROTEIN 4 HOMOLOG"/>
    <property type="match status" value="1"/>
</dbReference>
<dbReference type="InterPro" id="IPR051742">
    <property type="entry name" value="Ribosome_Assembly_uL10"/>
</dbReference>
<evidence type="ECO:0000256" key="4">
    <source>
        <dbReference type="ARBA" id="ARBA00022490"/>
    </source>
</evidence>
<evidence type="ECO:0000259" key="7">
    <source>
        <dbReference type="Pfam" id="PF17777"/>
    </source>
</evidence>
<dbReference type="Proteomes" id="UP000268162">
    <property type="component" value="Unassembled WGS sequence"/>
</dbReference>
<comment type="subunit">
    <text evidence="3 6">Associates with the pre-60S ribosomal particle.</text>
</comment>
<dbReference type="GO" id="GO:0030687">
    <property type="term" value="C:preribosome, large subunit precursor"/>
    <property type="evidence" value="ECO:0007669"/>
    <property type="project" value="TreeGrafter"/>
</dbReference>
<dbReference type="GO" id="GO:0000027">
    <property type="term" value="P:ribosomal large subunit assembly"/>
    <property type="evidence" value="ECO:0007669"/>
    <property type="project" value="InterPro"/>
</dbReference>
<proteinExistence type="inferred from homology"/>
<gene>
    <name evidence="8" type="ORF">BJ085DRAFT_36026</name>
</gene>
<evidence type="ECO:0000256" key="5">
    <source>
        <dbReference type="ARBA" id="ARBA00023242"/>
    </source>
</evidence>
<dbReference type="FunFam" id="3.30.70.1730:FF:000005">
    <property type="entry name" value="Ribosome assembly factor mrt4"/>
    <property type="match status" value="1"/>
</dbReference>
<evidence type="ECO:0000256" key="2">
    <source>
        <dbReference type="ARBA" id="ARBA00008889"/>
    </source>
</evidence>
<dbReference type="EMBL" id="ML002617">
    <property type="protein sequence ID" value="RKP36652.1"/>
    <property type="molecule type" value="Genomic_DNA"/>
</dbReference>
<dbReference type="AlphaFoldDB" id="A0A4P9ZV03"/>
<dbReference type="InterPro" id="IPR043141">
    <property type="entry name" value="Ribosomal_uL10-like_sf"/>
</dbReference>
<organism evidence="8 9">
    <name type="scientific">Dimargaris cristalligena</name>
    <dbReference type="NCBI Taxonomy" id="215637"/>
    <lineage>
        <taxon>Eukaryota</taxon>
        <taxon>Fungi</taxon>
        <taxon>Fungi incertae sedis</taxon>
        <taxon>Zoopagomycota</taxon>
        <taxon>Kickxellomycotina</taxon>
        <taxon>Dimargaritomycetes</taxon>
        <taxon>Dimargaritales</taxon>
        <taxon>Dimargaritaceae</taxon>
        <taxon>Dimargaris</taxon>
    </lineage>
</organism>
<dbReference type="PANTHER" id="PTHR45841">
    <property type="entry name" value="MRNA TURNOVER PROTEIN 4 MRTO4"/>
    <property type="match status" value="1"/>
</dbReference>
<dbReference type="FunFam" id="3.90.105.20:FF:000003">
    <property type="entry name" value="Ribosome assembly factor mrt4"/>
    <property type="match status" value="1"/>
</dbReference>
<evidence type="ECO:0000256" key="6">
    <source>
        <dbReference type="RuleBase" id="RU364039"/>
    </source>
</evidence>
<dbReference type="InterPro" id="IPR043164">
    <property type="entry name" value="Ribosomal_uL10-like_insert_sf"/>
</dbReference>
<keyword evidence="5 6" id="KW-0539">Nucleus</keyword>
<dbReference type="Pfam" id="PF17777">
    <property type="entry name" value="RL10P_insert"/>
    <property type="match status" value="1"/>
</dbReference>
<dbReference type="Gene3D" id="3.90.105.20">
    <property type="match status" value="1"/>
</dbReference>
<evidence type="ECO:0000313" key="9">
    <source>
        <dbReference type="Proteomes" id="UP000268162"/>
    </source>
</evidence>
<accession>A0A4P9ZV03</accession>
<dbReference type="InterPro" id="IPR040637">
    <property type="entry name" value="Ribosomal_uL10-like_insert"/>
</dbReference>
<dbReference type="GO" id="GO:0005730">
    <property type="term" value="C:nucleolus"/>
    <property type="evidence" value="ECO:0007669"/>
    <property type="project" value="UniProtKB-SubCell"/>
</dbReference>
<dbReference type="GO" id="GO:0000956">
    <property type="term" value="P:nuclear-transcribed mRNA catabolic process"/>
    <property type="evidence" value="ECO:0007669"/>
    <property type="project" value="TreeGrafter"/>
</dbReference>
<reference evidence="9" key="1">
    <citation type="journal article" date="2018" name="Nat. Microbiol.">
        <title>Leveraging single-cell genomics to expand the fungal tree of life.</title>
        <authorList>
            <person name="Ahrendt S.R."/>
            <person name="Quandt C.A."/>
            <person name="Ciobanu D."/>
            <person name="Clum A."/>
            <person name="Salamov A."/>
            <person name="Andreopoulos B."/>
            <person name="Cheng J.F."/>
            <person name="Woyke T."/>
            <person name="Pelin A."/>
            <person name="Henrissat B."/>
            <person name="Reynolds N.K."/>
            <person name="Benny G.L."/>
            <person name="Smith M.E."/>
            <person name="James T.Y."/>
            <person name="Grigoriev I.V."/>
        </authorList>
    </citation>
    <scope>NUCLEOTIDE SEQUENCE [LARGE SCALE GENOMIC DNA]</scope>
    <source>
        <strain evidence="9">RSA 468</strain>
    </source>
</reference>
<dbReference type="Pfam" id="PF00466">
    <property type="entry name" value="Ribosomal_L10"/>
    <property type="match status" value="1"/>
</dbReference>
<comment type="function">
    <text evidence="1 6">Component of the ribosome assembly machinery. Nuclear paralog of the ribosomal protein P0, it binds pre-60S subunits at an early stage of assembly in the nucleolus, and is replaced by P0 in cytoplasmic pre-60S subunits and mature 80S ribosomes.</text>
</comment>
<dbReference type="GO" id="GO:0006364">
    <property type="term" value="P:rRNA processing"/>
    <property type="evidence" value="ECO:0007669"/>
    <property type="project" value="TreeGrafter"/>
</dbReference>
<name>A0A4P9ZV03_9FUNG</name>
<dbReference type="InterPro" id="IPR001790">
    <property type="entry name" value="Ribosomal_uL10"/>
</dbReference>
<evidence type="ECO:0000256" key="3">
    <source>
        <dbReference type="ARBA" id="ARBA00011117"/>
    </source>
</evidence>
<evidence type="ECO:0000313" key="8">
    <source>
        <dbReference type="EMBL" id="RKP36652.1"/>
    </source>
</evidence>
<keyword evidence="4 6" id="KW-0963">Cytoplasm</keyword>
<comment type="subcellular location">
    <subcellularLocation>
        <location evidence="6">Cytoplasm</location>
    </subcellularLocation>
    <subcellularLocation>
        <location evidence="6">Nucleus</location>
        <location evidence="6">Nucleolus</location>
    </subcellularLocation>
</comment>
<dbReference type="SUPFAM" id="SSF160369">
    <property type="entry name" value="Ribosomal protein L10-like"/>
    <property type="match status" value="1"/>
</dbReference>
<evidence type="ECO:0000256" key="1">
    <source>
        <dbReference type="ARBA" id="ARBA00004046"/>
    </source>
</evidence>
<comment type="similarity">
    <text evidence="2 6">Belongs to the universal ribosomal protein uL10 family.</text>
</comment>
<dbReference type="GO" id="GO:0005737">
    <property type="term" value="C:cytoplasm"/>
    <property type="evidence" value="ECO:0007669"/>
    <property type="project" value="UniProtKB-SubCell"/>
</dbReference>
<dbReference type="Gene3D" id="3.30.70.1730">
    <property type="match status" value="1"/>
</dbReference>
<feature type="domain" description="Large ribosomal subunit protein uL10-like insertion" evidence="7">
    <location>
        <begin position="125"/>
        <end position="199"/>
    </location>
</feature>
<keyword evidence="8" id="KW-0689">Ribosomal protein</keyword>
<protein>
    <recommendedName>
        <fullName evidence="6">Ribosome assembly factor mrt4</fullName>
    </recommendedName>
</protein>
<keyword evidence="8" id="KW-0687">Ribonucleoprotein</keyword>
<dbReference type="CDD" id="cd05796">
    <property type="entry name" value="Ribosomal_P0_like"/>
    <property type="match status" value="1"/>
</dbReference>
<dbReference type="GO" id="GO:0003723">
    <property type="term" value="F:RNA binding"/>
    <property type="evidence" value="ECO:0007669"/>
    <property type="project" value="TreeGrafter"/>
</dbReference>
<keyword evidence="9" id="KW-1185">Reference proteome</keyword>